<dbReference type="GO" id="GO:0016740">
    <property type="term" value="F:transferase activity"/>
    <property type="evidence" value="ECO:0007669"/>
    <property type="project" value="UniProtKB-KW"/>
</dbReference>
<dbReference type="Pfam" id="PF00535">
    <property type="entry name" value="Glycos_transf_2"/>
    <property type="match status" value="1"/>
</dbReference>
<gene>
    <name evidence="4" type="ORF">SAMN06265368_3286</name>
</gene>
<dbReference type="Gene3D" id="3.90.550.10">
    <property type="entry name" value="Spore Coat Polysaccharide Biosynthesis Protein SpsA, Chain A"/>
    <property type="match status" value="1"/>
</dbReference>
<name>A0A285PFW9_9HYPH</name>
<dbReference type="PANTHER" id="PTHR43630:SF2">
    <property type="entry name" value="GLYCOSYLTRANSFERASE"/>
    <property type="match status" value="1"/>
</dbReference>
<accession>A0A285PFW9</accession>
<sequence>MDTQLPVSAFIIAKDEEDRILKAINSVKDWVDEVIVVDSGSTDRTVEIAKGAGAIVFFNEWDGYGNQKRFAEDQCRNDWLLNIDADEAVTPKLAQEMISLFTPAPEDDIYKVYIVDVFPHEKTAKDWAFGYWQYRLYNKGKGRFSESPVHDTVRPKEDVKLAKLSGRVDHYSQRSIQFSVEKLNRYSDMQVADMIKRGRSVSSWRLLTEFPLAFFKSYFARKAFLYGWWGVVVSVNYAFSRFIRIAKFYQHQLIEASKARN</sequence>
<dbReference type="OrthoDB" id="9815923at2"/>
<proteinExistence type="inferred from homology"/>
<evidence type="ECO:0000313" key="5">
    <source>
        <dbReference type="Proteomes" id="UP000219439"/>
    </source>
</evidence>
<evidence type="ECO:0000313" key="4">
    <source>
        <dbReference type="EMBL" id="SNZ20183.1"/>
    </source>
</evidence>
<dbReference type="InterPro" id="IPR001173">
    <property type="entry name" value="Glyco_trans_2-like"/>
</dbReference>
<feature type="domain" description="Glycosyltransferase 2-like" evidence="3">
    <location>
        <begin position="8"/>
        <end position="147"/>
    </location>
</feature>
<dbReference type="SUPFAM" id="SSF53448">
    <property type="entry name" value="Nucleotide-diphospho-sugar transferases"/>
    <property type="match status" value="1"/>
</dbReference>
<dbReference type="InterPro" id="IPR029044">
    <property type="entry name" value="Nucleotide-diphossugar_trans"/>
</dbReference>
<evidence type="ECO:0000256" key="1">
    <source>
        <dbReference type="ARBA" id="ARBA00038494"/>
    </source>
</evidence>
<keyword evidence="2" id="KW-1133">Transmembrane helix</keyword>
<dbReference type="CDD" id="cd02511">
    <property type="entry name" value="Beta4Glucosyltransferase"/>
    <property type="match status" value="1"/>
</dbReference>
<feature type="transmembrane region" description="Helical" evidence="2">
    <location>
        <begin position="223"/>
        <end position="243"/>
    </location>
</feature>
<protein>
    <submittedName>
        <fullName evidence="4">Glycosyltransferase involved in cell wall bisynthesis</fullName>
    </submittedName>
</protein>
<comment type="similarity">
    <text evidence="1">Belongs to the glycosyltransferase 2 family. WaaE/KdtX subfamily.</text>
</comment>
<keyword evidence="2" id="KW-0812">Transmembrane</keyword>
<evidence type="ECO:0000259" key="3">
    <source>
        <dbReference type="Pfam" id="PF00535"/>
    </source>
</evidence>
<keyword evidence="4" id="KW-0808">Transferase</keyword>
<reference evidence="4 5" key="1">
    <citation type="submission" date="2017-09" db="EMBL/GenBank/DDBJ databases">
        <authorList>
            <person name="Ehlers B."/>
            <person name="Leendertz F.H."/>
        </authorList>
    </citation>
    <scope>NUCLEOTIDE SEQUENCE [LARGE SCALE GENOMIC DNA]</scope>
    <source>
        <strain evidence="4 5">DSM 18289</strain>
    </source>
</reference>
<evidence type="ECO:0000256" key="2">
    <source>
        <dbReference type="SAM" id="Phobius"/>
    </source>
</evidence>
<dbReference type="Proteomes" id="UP000219439">
    <property type="component" value="Unassembled WGS sequence"/>
</dbReference>
<dbReference type="PANTHER" id="PTHR43630">
    <property type="entry name" value="POLY-BETA-1,6-N-ACETYL-D-GLUCOSAMINE SYNTHASE"/>
    <property type="match status" value="1"/>
</dbReference>
<dbReference type="RefSeq" id="WP_097154560.1">
    <property type="nucleotide sequence ID" value="NZ_OBEL01000004.1"/>
</dbReference>
<keyword evidence="2" id="KW-0472">Membrane</keyword>
<dbReference type="EMBL" id="OBEL01000004">
    <property type="protein sequence ID" value="SNZ20183.1"/>
    <property type="molecule type" value="Genomic_DNA"/>
</dbReference>
<keyword evidence="5" id="KW-1185">Reference proteome</keyword>
<organism evidence="4 5">
    <name type="scientific">Cohaesibacter gelatinilyticus</name>
    <dbReference type="NCBI Taxonomy" id="372072"/>
    <lineage>
        <taxon>Bacteria</taxon>
        <taxon>Pseudomonadati</taxon>
        <taxon>Pseudomonadota</taxon>
        <taxon>Alphaproteobacteria</taxon>
        <taxon>Hyphomicrobiales</taxon>
        <taxon>Cohaesibacteraceae</taxon>
    </lineage>
</organism>
<dbReference type="AlphaFoldDB" id="A0A285PFW9"/>